<feature type="signal peptide" evidence="1">
    <location>
        <begin position="1"/>
        <end position="17"/>
    </location>
</feature>
<evidence type="ECO:0000256" key="1">
    <source>
        <dbReference type="SAM" id="SignalP"/>
    </source>
</evidence>
<keyword evidence="1" id="KW-0732">Signal</keyword>
<comment type="caution">
    <text evidence="2">The sequence shown here is derived from an EMBL/GenBank/DDBJ whole genome shotgun (WGS) entry which is preliminary data.</text>
</comment>
<dbReference type="Gramene" id="PRQ34228">
    <property type="protein sequence ID" value="PRQ34228"/>
    <property type="gene ID" value="RchiOBHm_Chr5g0066511"/>
</dbReference>
<proteinExistence type="predicted"/>
<feature type="chain" id="PRO_5015167221" description="Secreted protein" evidence="1">
    <location>
        <begin position="18"/>
        <end position="103"/>
    </location>
</feature>
<evidence type="ECO:0000313" key="3">
    <source>
        <dbReference type="Proteomes" id="UP000238479"/>
    </source>
</evidence>
<dbReference type="EMBL" id="PDCK01000043">
    <property type="protein sequence ID" value="PRQ34228.1"/>
    <property type="molecule type" value="Genomic_DNA"/>
</dbReference>
<reference evidence="2 3" key="1">
    <citation type="journal article" date="2018" name="Nat. Genet.">
        <title>The Rosa genome provides new insights in the design of modern roses.</title>
        <authorList>
            <person name="Bendahmane M."/>
        </authorList>
    </citation>
    <scope>NUCLEOTIDE SEQUENCE [LARGE SCALE GENOMIC DNA]</scope>
    <source>
        <strain evidence="3">cv. Old Blush</strain>
    </source>
</reference>
<organism evidence="2 3">
    <name type="scientific">Rosa chinensis</name>
    <name type="common">China rose</name>
    <dbReference type="NCBI Taxonomy" id="74649"/>
    <lineage>
        <taxon>Eukaryota</taxon>
        <taxon>Viridiplantae</taxon>
        <taxon>Streptophyta</taxon>
        <taxon>Embryophyta</taxon>
        <taxon>Tracheophyta</taxon>
        <taxon>Spermatophyta</taxon>
        <taxon>Magnoliopsida</taxon>
        <taxon>eudicotyledons</taxon>
        <taxon>Gunneridae</taxon>
        <taxon>Pentapetalae</taxon>
        <taxon>rosids</taxon>
        <taxon>fabids</taxon>
        <taxon>Rosales</taxon>
        <taxon>Rosaceae</taxon>
        <taxon>Rosoideae</taxon>
        <taxon>Rosoideae incertae sedis</taxon>
        <taxon>Rosa</taxon>
    </lineage>
</organism>
<evidence type="ECO:0008006" key="4">
    <source>
        <dbReference type="Google" id="ProtNLM"/>
    </source>
</evidence>
<protein>
    <recommendedName>
        <fullName evidence="4">Secreted protein</fullName>
    </recommendedName>
</protein>
<gene>
    <name evidence="2" type="ORF">RchiOBHm_Chr5g0066511</name>
</gene>
<sequence length="103" mass="11815">MLMQIFFFFFFFFVTTAKDGIMLIMVGQITAKCVTTKDGTVEGYRHNVCLFKLGFRVVIGKYPRYTNCIPILLPFVYSVNSLYKGLLLSIINTILFSYNTLLA</sequence>
<dbReference type="AlphaFoldDB" id="A0A2P6QJ82"/>
<accession>A0A2P6QJ82</accession>
<dbReference type="Proteomes" id="UP000238479">
    <property type="component" value="Chromosome 5"/>
</dbReference>
<keyword evidence="3" id="KW-1185">Reference proteome</keyword>
<name>A0A2P6QJ82_ROSCH</name>
<evidence type="ECO:0000313" key="2">
    <source>
        <dbReference type="EMBL" id="PRQ34228.1"/>
    </source>
</evidence>